<dbReference type="HOGENOM" id="CLU_021095_1_2_6"/>
<dbReference type="eggNOG" id="COG0732">
    <property type="taxonomic scope" value="Bacteria"/>
</dbReference>
<reference evidence="5 6" key="1">
    <citation type="journal article" date="2012" name="J. Bacteriol.">
        <title>Complete genome sequences of Methylophaga sp. strain JAM1 and Methylophaga sp. strain JAM7.</title>
        <authorList>
            <person name="Villeneuve C."/>
            <person name="Martineau C."/>
            <person name="Mauffrey F."/>
            <person name="Villemur R."/>
        </authorList>
    </citation>
    <scope>NUCLEOTIDE SEQUENCE [LARGE SCALE GENOMIC DNA]</scope>
    <source>
        <strain evidence="5 6">JAM7</strain>
    </source>
</reference>
<dbReference type="PANTHER" id="PTHR30408">
    <property type="entry name" value="TYPE-1 RESTRICTION ENZYME ECOKI SPECIFICITY PROTEIN"/>
    <property type="match status" value="1"/>
</dbReference>
<evidence type="ECO:0000256" key="1">
    <source>
        <dbReference type="ARBA" id="ARBA00010923"/>
    </source>
</evidence>
<dbReference type="InterPro" id="IPR044946">
    <property type="entry name" value="Restrct_endonuc_typeI_TRD_sf"/>
</dbReference>
<sequence length="431" mass="48487">MKLHSETYDSYKNAEGEWSETIPSEWQEKRVKDLFRLVTDAAPADNDYELLSLYAGIGVKPRKDLEARGNKASTTDGYWIVRKNDIVVNKLLAWMGSVGLSEYDGVTSPAYDVLRQVSKDIDPRYFAYLFRTETAKKIFRKNSRGIMDMRLRLYFDKLGAITVPNPSYAEQATISDYLDTKSKQIDSKQKLLLEKIKKYKELRESIIFNAVVNGVENECIFEESGYIWAAKKPKHWEVKRLKELGDTIMGQSPESSSYVDEGKGEAFLQGNAEFGAEHPQEKVWCNAVKKYAKEGDILVSVRAPVGAVNVANKAYGIGRGLCAFRSKGDHRYHLYLMKSLCRYFNSIATGSTYVAISVQDIRDTLVPNPPYHEQLKISAYLDSATERLDGIINNLKTQLTKLSELRVAIVNDAVNGHVKITKTSNDAGGAA</sequence>
<evidence type="ECO:0000313" key="6">
    <source>
        <dbReference type="Proteomes" id="UP000009145"/>
    </source>
</evidence>
<dbReference type="STRING" id="754477.Q7C_548"/>
<proteinExistence type="inferred from homology"/>
<accession>I1YFM8</accession>
<dbReference type="REBASE" id="48163">
    <property type="entry name" value="S.MspJAM7ORF549P"/>
</dbReference>
<comment type="similarity">
    <text evidence="1">Belongs to the type-I restriction system S methylase family.</text>
</comment>
<feature type="domain" description="Type I restriction modification DNA specificity" evidence="4">
    <location>
        <begin position="233"/>
        <end position="400"/>
    </location>
</feature>
<evidence type="ECO:0000256" key="3">
    <source>
        <dbReference type="ARBA" id="ARBA00023125"/>
    </source>
</evidence>
<dbReference type="EC" id="3.1.21.3" evidence="5"/>
<organism evidence="5 6">
    <name type="scientific">Methylophaga frappieri (strain ATCC BAA-2434 / DSM 25690 / JAM7)</name>
    <dbReference type="NCBI Taxonomy" id="754477"/>
    <lineage>
        <taxon>Bacteria</taxon>
        <taxon>Pseudomonadati</taxon>
        <taxon>Pseudomonadota</taxon>
        <taxon>Gammaproteobacteria</taxon>
        <taxon>Thiotrichales</taxon>
        <taxon>Piscirickettsiaceae</taxon>
        <taxon>Methylophaga</taxon>
    </lineage>
</organism>
<keyword evidence="5" id="KW-0378">Hydrolase</keyword>
<dbReference type="Proteomes" id="UP000009145">
    <property type="component" value="Chromosome"/>
</dbReference>
<protein>
    <submittedName>
        <fullName evidence="5">Type I restriction-modification system, specificity subunit S</fullName>
        <ecNumber evidence="5">3.1.21.3</ecNumber>
    </submittedName>
</protein>
<evidence type="ECO:0000256" key="2">
    <source>
        <dbReference type="ARBA" id="ARBA00022747"/>
    </source>
</evidence>
<evidence type="ECO:0000259" key="4">
    <source>
        <dbReference type="Pfam" id="PF01420"/>
    </source>
</evidence>
<dbReference type="PANTHER" id="PTHR30408:SF12">
    <property type="entry name" value="TYPE I RESTRICTION ENZYME MJAVIII SPECIFICITY SUBUNIT"/>
    <property type="match status" value="1"/>
</dbReference>
<keyword evidence="3" id="KW-0238">DNA-binding</keyword>
<dbReference type="Gene3D" id="3.90.220.20">
    <property type="entry name" value="DNA methylase specificity domains"/>
    <property type="match status" value="2"/>
</dbReference>
<dbReference type="Pfam" id="PF01420">
    <property type="entry name" value="Methylase_S"/>
    <property type="match status" value="2"/>
</dbReference>
<dbReference type="GO" id="GO:0009307">
    <property type="term" value="P:DNA restriction-modification system"/>
    <property type="evidence" value="ECO:0007669"/>
    <property type="project" value="UniProtKB-KW"/>
</dbReference>
<dbReference type="KEGG" id="mec:Q7C_548"/>
<keyword evidence="2" id="KW-0680">Restriction system</keyword>
<dbReference type="InterPro" id="IPR052021">
    <property type="entry name" value="Type-I_RS_S_subunit"/>
</dbReference>
<keyword evidence="6" id="KW-1185">Reference proteome</keyword>
<dbReference type="GO" id="GO:0003677">
    <property type="term" value="F:DNA binding"/>
    <property type="evidence" value="ECO:0007669"/>
    <property type="project" value="UniProtKB-KW"/>
</dbReference>
<evidence type="ECO:0000313" key="5">
    <source>
        <dbReference type="EMBL" id="AFJ01721.1"/>
    </source>
</evidence>
<dbReference type="GO" id="GO:0009035">
    <property type="term" value="F:type I site-specific deoxyribonuclease activity"/>
    <property type="evidence" value="ECO:0007669"/>
    <property type="project" value="UniProtKB-EC"/>
</dbReference>
<dbReference type="InterPro" id="IPR000055">
    <property type="entry name" value="Restrct_endonuc_typeI_TRD"/>
</dbReference>
<dbReference type="OrthoDB" id="9798929at2"/>
<dbReference type="SUPFAM" id="SSF116734">
    <property type="entry name" value="DNA methylase specificity domain"/>
    <property type="match status" value="2"/>
</dbReference>
<dbReference type="EMBL" id="CP003380">
    <property type="protein sequence ID" value="AFJ01721.1"/>
    <property type="molecule type" value="Genomic_DNA"/>
</dbReference>
<feature type="domain" description="Type I restriction modification DNA specificity" evidence="4">
    <location>
        <begin position="23"/>
        <end position="192"/>
    </location>
</feature>
<dbReference type="PATRIC" id="fig|754477.3.peg.542"/>
<name>I1YFM8_METFJ</name>
<dbReference type="AlphaFoldDB" id="I1YFM8"/>
<gene>
    <name evidence="5" type="ordered locus">Q7C_548</name>
</gene>
<dbReference type="RefSeq" id="WP_014703144.1">
    <property type="nucleotide sequence ID" value="NC_017856.1"/>
</dbReference>
<dbReference type="CDD" id="cd17497">
    <property type="entry name" value="RMtype1_S_TteMORF1547P-TRD2-CR2_like"/>
    <property type="match status" value="1"/>
</dbReference>